<sequence length="319" mass="35019">MVLSVSGPLSSQCVLVLRSFGSQFSSLAETVSCKPFPSLIPFLSSSVVYSQAASLSSLLSDVTKTVVRLQKALLFVIRSSSAHSFGVSILQGGVDSDLLTENNETILSLTILKDYPINWRCRISQRQIASIDTSLIPLGSIRLLLFLYAQAVDLCASSSAQAGALRLLVLGLRRNPINMREFVAIDGYDVIVRCLSSRLAIFDGLVFNEILNAVLSNLDVDEGGSVFPTRSSVLVDPSMLQSIVCCASIWSIPGRFRFWPLLLKCLEFCISESGSLHYLFNRTQIARVNFLEGLLQVAEELFKHKNKKQLVIAFSLNIC</sequence>
<dbReference type="EMBL" id="JBGFUD010006117">
    <property type="protein sequence ID" value="MFH4980806.1"/>
    <property type="molecule type" value="Genomic_DNA"/>
</dbReference>
<dbReference type="AlphaFoldDB" id="A0ABD6ENE5"/>
<accession>A0ABD6ENE5</accession>
<reference evidence="1 2" key="1">
    <citation type="submission" date="2024-08" db="EMBL/GenBank/DDBJ databases">
        <title>Gnathostoma spinigerum genome.</title>
        <authorList>
            <person name="Gonzalez-Bertolin B."/>
            <person name="Monzon S."/>
            <person name="Zaballos A."/>
            <person name="Jimenez P."/>
            <person name="Dekumyoy P."/>
            <person name="Varona S."/>
            <person name="Cuesta I."/>
            <person name="Sumanam S."/>
            <person name="Adisakwattana P."/>
            <person name="Gasser R.B."/>
            <person name="Hernandez-Gonzalez A."/>
            <person name="Young N.D."/>
            <person name="Perteguer M.J."/>
        </authorList>
    </citation>
    <scope>NUCLEOTIDE SEQUENCE [LARGE SCALE GENOMIC DNA]</scope>
    <source>
        <strain evidence="1">AL3</strain>
        <tissue evidence="1">Liver</tissue>
    </source>
</reference>
<dbReference type="Proteomes" id="UP001608902">
    <property type="component" value="Unassembled WGS sequence"/>
</dbReference>
<name>A0ABD6ENE5_9BILA</name>
<evidence type="ECO:0000313" key="2">
    <source>
        <dbReference type="Proteomes" id="UP001608902"/>
    </source>
</evidence>
<comment type="caution">
    <text evidence="1">The sequence shown here is derived from an EMBL/GenBank/DDBJ whole genome shotgun (WGS) entry which is preliminary data.</text>
</comment>
<evidence type="ECO:0000313" key="1">
    <source>
        <dbReference type="EMBL" id="MFH4980806.1"/>
    </source>
</evidence>
<organism evidence="1 2">
    <name type="scientific">Gnathostoma spinigerum</name>
    <dbReference type="NCBI Taxonomy" id="75299"/>
    <lineage>
        <taxon>Eukaryota</taxon>
        <taxon>Metazoa</taxon>
        <taxon>Ecdysozoa</taxon>
        <taxon>Nematoda</taxon>
        <taxon>Chromadorea</taxon>
        <taxon>Rhabditida</taxon>
        <taxon>Spirurina</taxon>
        <taxon>Gnathostomatomorpha</taxon>
        <taxon>Gnathostomatoidea</taxon>
        <taxon>Gnathostomatidae</taxon>
        <taxon>Gnathostoma</taxon>
    </lineage>
</organism>
<gene>
    <name evidence="1" type="ORF">AB6A40_007515</name>
</gene>
<protein>
    <submittedName>
        <fullName evidence="1">Uncharacterized protein</fullName>
    </submittedName>
</protein>
<keyword evidence="2" id="KW-1185">Reference proteome</keyword>
<proteinExistence type="predicted"/>